<dbReference type="SUPFAM" id="SSF58064">
    <property type="entry name" value="Influenza hemagglutinin (stalk)"/>
    <property type="match status" value="1"/>
</dbReference>
<dbReference type="Proteomes" id="UP001597178">
    <property type="component" value="Unassembled WGS sequence"/>
</dbReference>
<name>A0ABW3ZQC5_9BACI</name>
<accession>A0ABW3ZQC5</accession>
<evidence type="ECO:0000313" key="2">
    <source>
        <dbReference type="EMBL" id="MFD1360073.1"/>
    </source>
</evidence>
<reference evidence="3" key="1">
    <citation type="journal article" date="2019" name="Int. J. Syst. Evol. Microbiol.">
        <title>The Global Catalogue of Microorganisms (GCM) 10K type strain sequencing project: providing services to taxonomists for standard genome sequencing and annotation.</title>
        <authorList>
            <consortium name="The Broad Institute Genomics Platform"/>
            <consortium name="The Broad Institute Genome Sequencing Center for Infectious Disease"/>
            <person name="Wu L."/>
            <person name="Ma J."/>
        </authorList>
    </citation>
    <scope>NUCLEOTIDE SEQUENCE [LARGE SCALE GENOMIC DNA]</scope>
    <source>
        <strain evidence="3">CCUG 54822</strain>
    </source>
</reference>
<comment type="caution">
    <text evidence="2">The sequence shown here is derived from an EMBL/GenBank/DDBJ whole genome shotgun (WGS) entry which is preliminary data.</text>
</comment>
<sequence>MRDVANNQVLQAIKELQDQMNAGFEKVNNRFEQVDKRFEAIEKRLDQMDTKIDGVQDGVDLLAKRTWNNEKDIHIMKRRMGLE</sequence>
<evidence type="ECO:0000256" key="1">
    <source>
        <dbReference type="SAM" id="Coils"/>
    </source>
</evidence>
<dbReference type="RefSeq" id="WP_382396732.1">
    <property type="nucleotide sequence ID" value="NZ_JBHTNH010000001.1"/>
</dbReference>
<keyword evidence="3" id="KW-1185">Reference proteome</keyword>
<gene>
    <name evidence="2" type="ORF">ACFQ4A_00105</name>
</gene>
<evidence type="ECO:0000313" key="3">
    <source>
        <dbReference type="Proteomes" id="UP001597178"/>
    </source>
</evidence>
<feature type="coiled-coil region" evidence="1">
    <location>
        <begin position="24"/>
        <end position="51"/>
    </location>
</feature>
<proteinExistence type="predicted"/>
<dbReference type="EMBL" id="JBHTNH010000001">
    <property type="protein sequence ID" value="MFD1360073.1"/>
    <property type="molecule type" value="Genomic_DNA"/>
</dbReference>
<keyword evidence="1" id="KW-0175">Coiled coil</keyword>
<evidence type="ECO:0008006" key="4">
    <source>
        <dbReference type="Google" id="ProtNLM"/>
    </source>
</evidence>
<organism evidence="2 3">
    <name type="scientific">Lentibacillus salinarum</name>
    <dbReference type="NCBI Taxonomy" id="446820"/>
    <lineage>
        <taxon>Bacteria</taxon>
        <taxon>Bacillati</taxon>
        <taxon>Bacillota</taxon>
        <taxon>Bacilli</taxon>
        <taxon>Bacillales</taxon>
        <taxon>Bacillaceae</taxon>
        <taxon>Lentibacillus</taxon>
    </lineage>
</organism>
<protein>
    <recommendedName>
        <fullName evidence="4">t-SNARE coiled-coil homology domain-containing protein</fullName>
    </recommendedName>
</protein>
<dbReference type="Gene3D" id="3.90.20.10">
    <property type="match status" value="1"/>
</dbReference>